<dbReference type="SUPFAM" id="SSF56059">
    <property type="entry name" value="Glutathione synthetase ATP-binding domain-like"/>
    <property type="match status" value="1"/>
</dbReference>
<keyword evidence="3" id="KW-0436">Ligase</keyword>
<dbReference type="GO" id="GO:0005524">
    <property type="term" value="F:ATP binding"/>
    <property type="evidence" value="ECO:0007669"/>
    <property type="project" value="UniProtKB-UniRule"/>
</dbReference>
<name>A0A1H1RZM5_9FLAO</name>
<dbReference type="InterPro" id="IPR013815">
    <property type="entry name" value="ATP_grasp_subdomain_1"/>
</dbReference>
<evidence type="ECO:0000259" key="2">
    <source>
        <dbReference type="PROSITE" id="PS50975"/>
    </source>
</evidence>
<dbReference type="Pfam" id="PF08443">
    <property type="entry name" value="RimK"/>
    <property type="match status" value="1"/>
</dbReference>
<dbReference type="InterPro" id="IPR011761">
    <property type="entry name" value="ATP-grasp"/>
</dbReference>
<dbReference type="EMBL" id="LT629745">
    <property type="protein sequence ID" value="SDS41204.1"/>
    <property type="molecule type" value="Genomic_DNA"/>
</dbReference>
<dbReference type="GO" id="GO:0016879">
    <property type="term" value="F:ligase activity, forming carbon-nitrogen bonds"/>
    <property type="evidence" value="ECO:0007669"/>
    <property type="project" value="TreeGrafter"/>
</dbReference>
<protein>
    <submittedName>
        <fullName evidence="3">Glutathione synthase/RimK-type ligase, ATP-grasp superfamily</fullName>
    </submittedName>
</protein>
<dbReference type="InterPro" id="IPR013651">
    <property type="entry name" value="ATP-grasp_RimK-type"/>
</dbReference>
<dbReference type="STRING" id="1250231.SAMN04488552_3086"/>
<dbReference type="GO" id="GO:0005737">
    <property type="term" value="C:cytoplasm"/>
    <property type="evidence" value="ECO:0007669"/>
    <property type="project" value="TreeGrafter"/>
</dbReference>
<accession>A0A1H1RZM5</accession>
<proteinExistence type="predicted"/>
<evidence type="ECO:0000313" key="3">
    <source>
        <dbReference type="EMBL" id="SDS41204.1"/>
    </source>
</evidence>
<dbReference type="GO" id="GO:0046872">
    <property type="term" value="F:metal ion binding"/>
    <property type="evidence" value="ECO:0007669"/>
    <property type="project" value="InterPro"/>
</dbReference>
<dbReference type="PANTHER" id="PTHR21621:SF0">
    <property type="entry name" value="BETA-CITRYLGLUTAMATE SYNTHASE B-RELATED"/>
    <property type="match status" value="1"/>
</dbReference>
<dbReference type="PROSITE" id="PS50975">
    <property type="entry name" value="ATP_GRASP"/>
    <property type="match status" value="1"/>
</dbReference>
<dbReference type="Gene3D" id="3.30.470.20">
    <property type="entry name" value="ATP-grasp fold, B domain"/>
    <property type="match status" value="1"/>
</dbReference>
<dbReference type="RefSeq" id="WP_089663622.1">
    <property type="nucleotide sequence ID" value="NZ_LT629745.1"/>
</dbReference>
<dbReference type="AlphaFoldDB" id="A0A1H1RZM5"/>
<dbReference type="Gene3D" id="3.30.1490.20">
    <property type="entry name" value="ATP-grasp fold, A domain"/>
    <property type="match status" value="1"/>
</dbReference>
<dbReference type="InterPro" id="IPR025839">
    <property type="entry name" value="RLAN_dom"/>
</dbReference>
<sequence length="484" mass="55414">MNKYIVVNQPETWTISSEHVQIISSKDYLTRPEYSKLKKARIFNLCKDYSYQSKGYYVSLLAEARGHLAIPTVKNIVDLGEPKLVKIVSEDFDDLLQQSLKNIKSQEFTLSIYFGQNVAAKYRELSAMFFRHFQIPFLRVKFNFTTKWNIKSIKAISESEIPEEHKESMLVFAEQYFAKKRYDTPRNNVAEYDLAILVQPNDVAPPSNQKALKKFMDIAEKMGFYSEIISPKELSRLSAFDALFIRQSTEVNNEAYAFARKAQQEDIAIIDYPDAILKCCNKVYMAEALENAGIPTPKTIIVHKENKDVVLAKIGLPVVLKSPDSTFSFGVKKAETEEEYLEVVNAMLKKSDLVIAQEFSPSDYDWRIGVLDGKPFYACRYYMAKGHWQIYNWDAEKKDDQDGNADCLPIEKVPEKILKNAIKAAKLMGKGLYGIDIKEVDSKALVIEINDNPNIDAGVEDDYYGDQVYIDILTAFKNRLENKI</sequence>
<dbReference type="Proteomes" id="UP000198858">
    <property type="component" value="Chromosome I"/>
</dbReference>
<evidence type="ECO:0000313" key="4">
    <source>
        <dbReference type="Proteomes" id="UP000198858"/>
    </source>
</evidence>
<keyword evidence="4" id="KW-1185">Reference proteome</keyword>
<gene>
    <name evidence="3" type="ORF">SAMN04488552_3086</name>
</gene>
<feature type="domain" description="ATP-grasp" evidence="2">
    <location>
        <begin position="286"/>
        <end position="481"/>
    </location>
</feature>
<keyword evidence="1" id="KW-0067">ATP-binding</keyword>
<evidence type="ECO:0000256" key="1">
    <source>
        <dbReference type="PROSITE-ProRule" id="PRU00409"/>
    </source>
</evidence>
<keyword evidence="1" id="KW-0547">Nucleotide-binding</keyword>
<reference evidence="3 4" key="1">
    <citation type="submission" date="2016-10" db="EMBL/GenBank/DDBJ databases">
        <authorList>
            <person name="Varghese N."/>
            <person name="Submissions S."/>
        </authorList>
    </citation>
    <scope>NUCLEOTIDE SEQUENCE [LARGE SCALE GENOMIC DNA]</scope>
    <source>
        <strain evidence="3 4">Mar_2010_102</strain>
    </source>
</reference>
<dbReference type="PANTHER" id="PTHR21621">
    <property type="entry name" value="RIBOSOMAL PROTEIN S6 MODIFICATION PROTEIN"/>
    <property type="match status" value="1"/>
</dbReference>
<dbReference type="Pfam" id="PF14401">
    <property type="entry name" value="RLAN"/>
    <property type="match status" value="1"/>
</dbReference>
<organism evidence="3 4">
    <name type="scientific">Christiangramia echinicola</name>
    <dbReference type="NCBI Taxonomy" id="279359"/>
    <lineage>
        <taxon>Bacteria</taxon>
        <taxon>Pseudomonadati</taxon>
        <taxon>Bacteroidota</taxon>
        <taxon>Flavobacteriia</taxon>
        <taxon>Flavobacteriales</taxon>
        <taxon>Flavobacteriaceae</taxon>
        <taxon>Christiangramia</taxon>
    </lineage>
</organism>